<organism evidence="6 7">
    <name type="scientific">Sphingopyxis macrogoltabida</name>
    <name type="common">Sphingomonas macrogoltabidus</name>
    <dbReference type="NCBI Taxonomy" id="33050"/>
    <lineage>
        <taxon>Bacteria</taxon>
        <taxon>Pseudomonadati</taxon>
        <taxon>Pseudomonadota</taxon>
        <taxon>Alphaproteobacteria</taxon>
        <taxon>Sphingomonadales</taxon>
        <taxon>Sphingomonadaceae</taxon>
        <taxon>Sphingopyxis</taxon>
    </lineage>
</organism>
<dbReference type="Pfam" id="PF00884">
    <property type="entry name" value="Sulfatase"/>
    <property type="match status" value="1"/>
</dbReference>
<dbReference type="InterPro" id="IPR000917">
    <property type="entry name" value="Sulfatase_N"/>
</dbReference>
<evidence type="ECO:0000256" key="4">
    <source>
        <dbReference type="ARBA" id="ARBA00022837"/>
    </source>
</evidence>
<evidence type="ECO:0000256" key="2">
    <source>
        <dbReference type="ARBA" id="ARBA00022723"/>
    </source>
</evidence>
<dbReference type="PROSITE" id="PS00149">
    <property type="entry name" value="SULFATASE_2"/>
    <property type="match status" value="1"/>
</dbReference>
<proteinExistence type="inferred from homology"/>
<keyword evidence="2" id="KW-0479">Metal-binding</keyword>
<dbReference type="AlphaFoldDB" id="A0A2W5L5J2"/>
<gene>
    <name evidence="6" type="ORF">DI569_00165</name>
</gene>
<dbReference type="Gene3D" id="3.40.720.10">
    <property type="entry name" value="Alkaline Phosphatase, subunit A"/>
    <property type="match status" value="1"/>
</dbReference>
<comment type="caution">
    <text evidence="6">The sequence shown here is derived from an EMBL/GenBank/DDBJ whole genome shotgun (WGS) entry which is preliminary data.</text>
</comment>
<reference evidence="6 7" key="1">
    <citation type="submission" date="2017-08" db="EMBL/GenBank/DDBJ databases">
        <title>Infants hospitalized years apart are colonized by the same room-sourced microbial strains.</title>
        <authorList>
            <person name="Brooks B."/>
            <person name="Olm M.R."/>
            <person name="Firek B.A."/>
            <person name="Baker R."/>
            <person name="Thomas B.C."/>
            <person name="Morowitz M.J."/>
            <person name="Banfield J.F."/>
        </authorList>
    </citation>
    <scope>NUCLEOTIDE SEQUENCE [LARGE SCALE GENOMIC DNA]</scope>
    <source>
        <strain evidence="6">S2_005_003_R2_47</strain>
    </source>
</reference>
<dbReference type="Proteomes" id="UP000248597">
    <property type="component" value="Unassembled WGS sequence"/>
</dbReference>
<dbReference type="InterPro" id="IPR024607">
    <property type="entry name" value="Sulfatase_CS"/>
</dbReference>
<dbReference type="PANTHER" id="PTHR42693">
    <property type="entry name" value="ARYLSULFATASE FAMILY MEMBER"/>
    <property type="match status" value="1"/>
</dbReference>
<dbReference type="Gene3D" id="3.30.1120.10">
    <property type="match status" value="1"/>
</dbReference>
<dbReference type="InterPro" id="IPR050738">
    <property type="entry name" value="Sulfatase"/>
</dbReference>
<evidence type="ECO:0000313" key="7">
    <source>
        <dbReference type="Proteomes" id="UP000248597"/>
    </source>
</evidence>
<evidence type="ECO:0000259" key="5">
    <source>
        <dbReference type="Pfam" id="PF00884"/>
    </source>
</evidence>
<feature type="domain" description="Sulfatase N-terminal" evidence="5">
    <location>
        <begin position="35"/>
        <end position="352"/>
    </location>
</feature>
<keyword evidence="4" id="KW-0106">Calcium</keyword>
<dbReference type="PANTHER" id="PTHR42693:SF53">
    <property type="entry name" value="ENDO-4-O-SULFATASE"/>
    <property type="match status" value="1"/>
</dbReference>
<evidence type="ECO:0000256" key="1">
    <source>
        <dbReference type="ARBA" id="ARBA00008779"/>
    </source>
</evidence>
<evidence type="ECO:0000256" key="3">
    <source>
        <dbReference type="ARBA" id="ARBA00022801"/>
    </source>
</evidence>
<dbReference type="PROSITE" id="PS00523">
    <property type="entry name" value="SULFATASE_1"/>
    <property type="match status" value="1"/>
</dbReference>
<comment type="similarity">
    <text evidence="1">Belongs to the sulfatase family.</text>
</comment>
<accession>A0A2W5L5J2</accession>
<dbReference type="SUPFAM" id="SSF53649">
    <property type="entry name" value="Alkaline phosphatase-like"/>
    <property type="match status" value="1"/>
</dbReference>
<evidence type="ECO:0000313" key="6">
    <source>
        <dbReference type="EMBL" id="PZQ24632.1"/>
    </source>
</evidence>
<dbReference type="GO" id="GO:0046872">
    <property type="term" value="F:metal ion binding"/>
    <property type="evidence" value="ECO:0007669"/>
    <property type="project" value="UniProtKB-KW"/>
</dbReference>
<protein>
    <submittedName>
        <fullName evidence="6">Twin-arginine translocation pathway signal protein</fullName>
    </submittedName>
</protein>
<keyword evidence="3" id="KW-0378">Hydrolase</keyword>
<dbReference type="EMBL" id="QFPJ01000001">
    <property type="protein sequence ID" value="PZQ24632.1"/>
    <property type="molecule type" value="Genomic_DNA"/>
</dbReference>
<dbReference type="GO" id="GO:0004065">
    <property type="term" value="F:arylsulfatase activity"/>
    <property type="evidence" value="ECO:0007669"/>
    <property type="project" value="TreeGrafter"/>
</dbReference>
<name>A0A2W5L5J2_SPHMC</name>
<sequence>MTISRRNILASTVALGALLRFETASLFATETSAKPNILFIMADDLGYADVSCYGRREYQTPAIDSLARDGMRFTHGYANSSVCSPTRAALITGRYQARLPVGLEEALATADIGLPPEHPTLPSLLRKQGYQTALVGKWHLGQLPKYDPLKSGYDHFWGLRSGGVDYFRHVNGRGVRDLWDGDVRAEETGYLTDLMGDRAIGTIKSFAANGAPFFLSLHFTAPHWPWEGPDDQAESERIAQDKGPRALFHNDGGSLKTYAAMVTRMDYQIGRVLAALKDAGLDRNTIVIFTSDNGGERFSDTWPFSGKKSELLEGGLRVPTIVRWPARVAPGVTSDQAVITMDWLPTLLAAAGGAPDPEFPPDGQSILDVLTGQPAGPRTLFWRYRNHGQEACRDGDFKYLKIRGNSFLFNVVDDPLERANLKDRMPEKYAALKTLYDDWNATMLPLDPNAASGGFTGAMMADHFGVD</sequence>
<dbReference type="InterPro" id="IPR017850">
    <property type="entry name" value="Alkaline_phosphatase_core_sf"/>
</dbReference>